<name>A8MDC5_CALMQ</name>
<comment type="function">
    <text evidence="9">Proton pump that utilizes the energy of pyrophosphate hydrolysis as the driving force for proton movement across the membrane. Generates a proton motive force.</text>
</comment>
<evidence type="ECO:0000313" key="10">
    <source>
        <dbReference type="EMBL" id="ABW01781.1"/>
    </source>
</evidence>
<protein>
    <recommendedName>
        <fullName evidence="9">K(+)-insensitive pyrophosphate-energized proton pump</fullName>
        <ecNumber evidence="9">7.1.3.1</ecNumber>
    </recommendedName>
    <alternativeName>
        <fullName evidence="9">Membrane-bound proton-translocating pyrophosphatase</fullName>
    </alternativeName>
    <alternativeName>
        <fullName evidence="9">Pyrophosphate-energized inorganic pyrophosphatase</fullName>
        <shortName evidence="9">H(+)-PPase</shortName>
    </alternativeName>
</protein>
<comment type="catalytic activity">
    <reaction evidence="9">
        <text>diphosphate + H2O + H(+)(in) = 2 phosphate + 2 H(+)(out)</text>
        <dbReference type="Rhea" id="RHEA:13973"/>
        <dbReference type="ChEBI" id="CHEBI:15377"/>
        <dbReference type="ChEBI" id="CHEBI:15378"/>
        <dbReference type="ChEBI" id="CHEBI:33019"/>
        <dbReference type="ChEBI" id="CHEBI:43474"/>
        <dbReference type="EC" id="7.1.3.1"/>
    </reaction>
</comment>
<feature type="transmembrane region" description="Helical" evidence="9">
    <location>
        <begin position="453"/>
        <end position="477"/>
    </location>
</feature>
<keyword evidence="6 9" id="KW-1133">Transmembrane helix</keyword>
<dbReference type="Proteomes" id="UP000001137">
    <property type="component" value="Chromosome"/>
</dbReference>
<dbReference type="EC" id="7.1.3.1" evidence="9"/>
<feature type="transmembrane region" description="Helical" evidence="9">
    <location>
        <begin position="98"/>
        <end position="119"/>
    </location>
</feature>
<keyword evidence="2 9" id="KW-0813">Transport</keyword>
<organism evidence="10 11">
    <name type="scientific">Caldivirga maquilingensis (strain ATCC 700844 / DSM 13496 / JCM 10307 / IC-167)</name>
    <dbReference type="NCBI Taxonomy" id="397948"/>
    <lineage>
        <taxon>Archaea</taxon>
        <taxon>Thermoproteota</taxon>
        <taxon>Thermoprotei</taxon>
        <taxon>Thermoproteales</taxon>
        <taxon>Thermoproteaceae</taxon>
        <taxon>Caldivirga</taxon>
    </lineage>
</organism>
<feature type="transmembrane region" description="Helical" evidence="9">
    <location>
        <begin position="6"/>
        <end position="27"/>
    </location>
</feature>
<feature type="transmembrane region" description="Helical" evidence="9">
    <location>
        <begin position="648"/>
        <end position="666"/>
    </location>
</feature>
<keyword evidence="10" id="KW-0378">Hydrolase</keyword>
<reference evidence="10 11" key="1">
    <citation type="submission" date="2007-10" db="EMBL/GenBank/DDBJ databases">
        <title>Complete sequence of Caldivirga maquilingensis IC-167.</title>
        <authorList>
            <consortium name="US DOE Joint Genome Institute"/>
            <person name="Copeland A."/>
            <person name="Lucas S."/>
            <person name="Lapidus A."/>
            <person name="Barry K."/>
            <person name="Glavina del Rio T."/>
            <person name="Dalin E."/>
            <person name="Tice H."/>
            <person name="Pitluck S."/>
            <person name="Saunders E."/>
            <person name="Brettin T."/>
            <person name="Bruce D."/>
            <person name="Detter J.C."/>
            <person name="Han C."/>
            <person name="Schmutz J."/>
            <person name="Larimer F."/>
            <person name="Land M."/>
            <person name="Hauser L."/>
            <person name="Kyrpides N."/>
            <person name="Ivanova N."/>
            <person name="Biddle J.F."/>
            <person name="Zhang Z."/>
            <person name="Fitz-Gibbon S.T."/>
            <person name="Lowe T.M."/>
            <person name="Saltikov C."/>
            <person name="House C.H."/>
            <person name="Richardson P."/>
        </authorList>
    </citation>
    <scope>NUCLEOTIDE SEQUENCE [LARGE SCALE GENOMIC DNA]</scope>
    <source>
        <strain evidence="11">ATCC 700844 / DSM 13496 / JCM 10307 / IC-167</strain>
    </source>
</reference>
<dbReference type="PIRSF" id="PIRSF001265">
    <property type="entry name" value="H+-PPase"/>
    <property type="match status" value="1"/>
</dbReference>
<dbReference type="HOGENOM" id="CLU_008743_3_1_2"/>
<keyword evidence="8 9" id="KW-0472">Membrane</keyword>
<proteinExistence type="inferred from homology"/>
<comment type="caution">
    <text evidence="9">Lacks conserved residue(s) required for the propagation of feature annotation.</text>
</comment>
<comment type="subunit">
    <text evidence="9">Homodimer.</text>
</comment>
<evidence type="ECO:0000256" key="5">
    <source>
        <dbReference type="ARBA" id="ARBA00022967"/>
    </source>
</evidence>
<dbReference type="GO" id="GO:0004427">
    <property type="term" value="F:inorganic diphosphate phosphatase activity"/>
    <property type="evidence" value="ECO:0007669"/>
    <property type="project" value="UniProtKB-UniRule"/>
</dbReference>
<keyword evidence="7 9" id="KW-0406">Ion transport</keyword>
<evidence type="ECO:0000256" key="8">
    <source>
        <dbReference type="ARBA" id="ARBA00023136"/>
    </source>
</evidence>
<feature type="transmembrane region" description="Helical" evidence="9">
    <location>
        <begin position="520"/>
        <end position="538"/>
    </location>
</feature>
<feature type="transmembrane region" description="Helical" evidence="9">
    <location>
        <begin position="293"/>
        <end position="316"/>
    </location>
</feature>
<dbReference type="GO" id="GO:0012505">
    <property type="term" value="C:endomembrane system"/>
    <property type="evidence" value="ECO:0007669"/>
    <property type="project" value="UniProtKB-SubCell"/>
</dbReference>
<feature type="transmembrane region" description="Helical" evidence="9">
    <location>
        <begin position="739"/>
        <end position="760"/>
    </location>
</feature>
<dbReference type="RefSeq" id="WP_012186000.1">
    <property type="nucleotide sequence ID" value="NC_009954.1"/>
</dbReference>
<dbReference type="GeneID" id="5708833"/>
<keyword evidence="11" id="KW-1185">Reference proteome</keyword>
<dbReference type="AlphaFoldDB" id="A8MDC5"/>
<accession>A8MDC5</accession>
<feature type="transmembrane region" description="Helical" evidence="9">
    <location>
        <begin position="328"/>
        <end position="348"/>
    </location>
</feature>
<keyword evidence="4 9" id="KW-0460">Magnesium</keyword>
<dbReference type="HAMAP" id="MF_01129">
    <property type="entry name" value="PPase_energized_pump"/>
    <property type="match status" value="1"/>
</dbReference>
<feature type="transmembrane region" description="Helical" evidence="9">
    <location>
        <begin position="140"/>
        <end position="173"/>
    </location>
</feature>
<feature type="transmembrane region" description="Helical" evidence="9">
    <location>
        <begin position="59"/>
        <end position="78"/>
    </location>
</feature>
<dbReference type="eggNOG" id="arCOG04949">
    <property type="taxonomic scope" value="Archaea"/>
</dbReference>
<comment type="subcellular location">
    <subcellularLocation>
        <location evidence="9">Cell membrane</location>
        <topology evidence="9">Multi-pass membrane protein</topology>
    </subcellularLocation>
    <subcellularLocation>
        <location evidence="1">Endomembrane system</location>
        <topology evidence="1">Multi-pass membrane protein</topology>
    </subcellularLocation>
</comment>
<feature type="transmembrane region" description="Helical" evidence="9">
    <location>
        <begin position="185"/>
        <end position="204"/>
    </location>
</feature>
<keyword evidence="9" id="KW-1003">Cell membrane</keyword>
<evidence type="ECO:0000256" key="7">
    <source>
        <dbReference type="ARBA" id="ARBA00023065"/>
    </source>
</evidence>
<sequence>MINPLVLVGLLTGLVGILISIFIYLWIQRQPLGDENMVNVWNAIREGAKAYMRRQIRTILLFSAVISVVVALSVYAGYSIKVLPMHPELRSEVTLESTLIGVSVLLGSVASLTTAFLSMDASTKANVRTTEAAKRGVRHALRVAVLGGSVLGFSVPSVSVFALALLFIVYSIIVEGATTPFNLRVILDGLAGFAFGASLSALFAQIGGGIYTKAADVGADLVGKVEAGIPEDDPRNPAVIADQVGDNVGDCAGRGADIFESVTAELLGTMIVGWTVYFFLIEAGYPITEALSFVFLPFLTGAVRVIATVPGVLVSAYQGEFKDPMEPLRNGVIASAVTAIAGFFLIYYLLMPKIWVYFFTASLTGIIAAIIIVLVTNHYTGREAKPVIEIAEVSRVSPALTILQGLTTGMNATFMPIIVIAITLLASFALGMTAPLPVVMSNYTIGSIPIAKFIYGIYGTAAATLGMLSLAGIIMTLDGAGPITDNASGIAEMSELSPEVRGRLDPLDSIGNVTKALTKGYAMGSAALAALLLFQAFIQDYVARNPTVIQAAATDVSLNLGSFISVMDYLLNHLMLMRADILVSVLIGAMLPFLFSSLALRAVTKAAWSMVEEVRRQFREKPGILRGIEKPDYYRAVDISTQFALRNMITPTLSVILTPLIIGLLFGGPAVGALVIGATASGIVLAITMMWGGAAWDNAKKYIEAGHLGGKGSSTHAAAVIGDTVGDPLKDTAGPSLHIVIKLLNTISLVFIPLYMIWLLQGLFP</sequence>
<keyword evidence="9" id="KW-0375">Hydrogen ion transport</keyword>
<feature type="transmembrane region" description="Helical" evidence="9">
    <location>
        <begin position="581"/>
        <end position="600"/>
    </location>
</feature>
<evidence type="ECO:0000313" key="11">
    <source>
        <dbReference type="Proteomes" id="UP000001137"/>
    </source>
</evidence>
<dbReference type="NCBIfam" id="NF001960">
    <property type="entry name" value="PRK00733.3-5"/>
    <property type="match status" value="1"/>
</dbReference>
<dbReference type="NCBIfam" id="TIGR01104">
    <property type="entry name" value="V_PPase"/>
    <property type="match status" value="1"/>
</dbReference>
<comment type="similarity">
    <text evidence="9">Belongs to the H(+)-translocating pyrophosphatase (TC 3.A.10) family. K(+)-insensitive subfamily.</text>
</comment>
<evidence type="ECO:0000256" key="4">
    <source>
        <dbReference type="ARBA" id="ARBA00022842"/>
    </source>
</evidence>
<dbReference type="OrthoDB" id="53167at2157"/>
<dbReference type="Pfam" id="PF03030">
    <property type="entry name" value="H_PPase"/>
    <property type="match status" value="1"/>
</dbReference>
<evidence type="ECO:0000256" key="9">
    <source>
        <dbReference type="HAMAP-Rule" id="MF_01129"/>
    </source>
</evidence>
<evidence type="ECO:0000256" key="3">
    <source>
        <dbReference type="ARBA" id="ARBA00022692"/>
    </source>
</evidence>
<dbReference type="EMBL" id="CP000852">
    <property type="protein sequence ID" value="ABW01781.1"/>
    <property type="molecule type" value="Genomic_DNA"/>
</dbReference>
<comment type="cofactor">
    <cofactor evidence="9">
        <name>Mg(2+)</name>
        <dbReference type="ChEBI" id="CHEBI:18420"/>
    </cofactor>
</comment>
<feature type="site" description="Determinant of potassium independence" evidence="9">
    <location>
        <position position="515"/>
    </location>
</feature>
<dbReference type="KEGG" id="cma:Cmaq_0949"/>
<evidence type="ECO:0000256" key="6">
    <source>
        <dbReference type="ARBA" id="ARBA00022989"/>
    </source>
</evidence>
<dbReference type="GO" id="GO:0009678">
    <property type="term" value="F:diphosphate hydrolysis-driven proton transmembrane transporter activity"/>
    <property type="evidence" value="ECO:0007669"/>
    <property type="project" value="UniProtKB-UniRule"/>
</dbReference>
<feature type="transmembrane region" description="Helical" evidence="9">
    <location>
        <begin position="672"/>
        <end position="692"/>
    </location>
</feature>
<feature type="transmembrane region" description="Helical" evidence="9">
    <location>
        <begin position="412"/>
        <end position="433"/>
    </location>
</feature>
<dbReference type="GO" id="GO:0005886">
    <property type="term" value="C:plasma membrane"/>
    <property type="evidence" value="ECO:0007669"/>
    <property type="project" value="UniProtKB-SubCell"/>
</dbReference>
<dbReference type="PANTHER" id="PTHR31998">
    <property type="entry name" value="K(+)-INSENSITIVE PYROPHOSPHATE-ENERGIZED PROTON PUMP"/>
    <property type="match status" value="1"/>
</dbReference>
<keyword evidence="3 9" id="KW-0812">Transmembrane</keyword>
<feature type="transmembrane region" description="Helical" evidence="9">
    <location>
        <begin position="354"/>
        <end position="375"/>
    </location>
</feature>
<keyword evidence="5 9" id="KW-1278">Translocase</keyword>
<feature type="transmembrane region" description="Helical" evidence="9">
    <location>
        <begin position="262"/>
        <end position="281"/>
    </location>
</feature>
<evidence type="ECO:0000256" key="2">
    <source>
        <dbReference type="ARBA" id="ARBA00022448"/>
    </source>
</evidence>
<gene>
    <name evidence="9" type="primary">hppA</name>
    <name evidence="10" type="ordered locus">Cmaq_0949</name>
</gene>
<dbReference type="GO" id="GO:0000287">
    <property type="term" value="F:magnesium ion binding"/>
    <property type="evidence" value="ECO:0007669"/>
    <property type="project" value="UniProtKB-UniRule"/>
</dbReference>
<dbReference type="InterPro" id="IPR004131">
    <property type="entry name" value="PPase-energised_H-pump"/>
</dbReference>
<evidence type="ECO:0000256" key="1">
    <source>
        <dbReference type="ARBA" id="ARBA00004127"/>
    </source>
</evidence>